<accession>A0A2I1HMT8</accession>
<name>A0A2I1HMT8_9GLOM</name>
<protein>
    <submittedName>
        <fullName evidence="1">Uncharacterized protein</fullName>
    </submittedName>
</protein>
<dbReference type="AlphaFoldDB" id="A0A2I1HMT8"/>
<dbReference type="VEuPathDB" id="FungiDB:RhiirA1_471616"/>
<gene>
    <name evidence="1" type="ORF">RhiirA4_483565</name>
</gene>
<dbReference type="Proteomes" id="UP000234323">
    <property type="component" value="Unassembled WGS sequence"/>
</dbReference>
<organism evidence="1 2">
    <name type="scientific">Rhizophagus irregularis</name>
    <dbReference type="NCBI Taxonomy" id="588596"/>
    <lineage>
        <taxon>Eukaryota</taxon>
        <taxon>Fungi</taxon>
        <taxon>Fungi incertae sedis</taxon>
        <taxon>Mucoromycota</taxon>
        <taxon>Glomeromycotina</taxon>
        <taxon>Glomeromycetes</taxon>
        <taxon>Glomerales</taxon>
        <taxon>Glomeraceae</taxon>
        <taxon>Rhizophagus</taxon>
    </lineage>
</organism>
<comment type="caution">
    <text evidence="1">The sequence shown here is derived from an EMBL/GenBank/DDBJ whole genome shotgun (WGS) entry which is preliminary data.</text>
</comment>
<dbReference type="EMBL" id="LLXI01004030">
    <property type="protein sequence ID" value="PKY60169.1"/>
    <property type="molecule type" value="Genomic_DNA"/>
</dbReference>
<keyword evidence="2" id="KW-1185">Reference proteome</keyword>
<evidence type="ECO:0000313" key="2">
    <source>
        <dbReference type="Proteomes" id="UP000234323"/>
    </source>
</evidence>
<evidence type="ECO:0000313" key="1">
    <source>
        <dbReference type="EMBL" id="PKY60169.1"/>
    </source>
</evidence>
<sequence length="231" mass="27048">MTQSELLEFFNVPALYKQGFKAKDVSECLYKIRDDSVRPRHFFSADNKDEIKAIVKAISYMNILMDKKLCLLPIVVIRKKISLHILTFGIRLLNIAQVTMFTKLIHKKLPVGLQDKGDPFDPKVLRSLQYKKEMKEHIRIKKAVHLKNRTIFDFMIRLPNNESEVVKSSLLDILELKVKIYDDINSKTDQVKFELIEELREKTSIEGFNFSYSSESFSNVFFLKHILFGQK</sequence>
<reference evidence="1 2" key="1">
    <citation type="submission" date="2015-10" db="EMBL/GenBank/DDBJ databases">
        <title>Genome analyses suggest a sexual origin of heterokaryosis in a supposedly ancient asexual fungus.</title>
        <authorList>
            <person name="Ropars J."/>
            <person name="Sedzielewska K."/>
            <person name="Noel J."/>
            <person name="Charron P."/>
            <person name="Farinelli L."/>
            <person name="Marton T."/>
            <person name="Kruger M."/>
            <person name="Pelin A."/>
            <person name="Brachmann A."/>
            <person name="Corradi N."/>
        </authorList>
    </citation>
    <scope>NUCLEOTIDE SEQUENCE [LARGE SCALE GENOMIC DNA]</scope>
    <source>
        <strain evidence="1 2">A4</strain>
    </source>
</reference>
<proteinExistence type="predicted"/>